<evidence type="ECO:0000259" key="2">
    <source>
        <dbReference type="Pfam" id="PF03807"/>
    </source>
</evidence>
<sequence>MRIGVIGTGTIASAVIRGIANDDHQIVVSDRNAENAQALAAAYASVTVAANQDVLDAVDVVFLGTTDVVARRVLPDLEFRQDHVVISLMAGPTLPEIAALVAPATAEALMIPFPFIAQGQSPILCYPASDVVQQLFGATNSVLAMSTMAEMNSYLSAQALLSPVLKMLAQGAAWLGTQTGDQTNDHQKAEKFLRLLIGGSLLADPLDTPDVVASLIADLDTPGGFNARLRDHMAQHGTYDALAQGLDLLSSRSQETPE</sequence>
<dbReference type="GO" id="GO:0055129">
    <property type="term" value="P:L-proline biosynthetic process"/>
    <property type="evidence" value="ECO:0007669"/>
    <property type="project" value="TreeGrafter"/>
</dbReference>
<dbReference type="Pfam" id="PF03807">
    <property type="entry name" value="F420_oxidored"/>
    <property type="match status" value="1"/>
</dbReference>
<organism evidence="3 4">
    <name type="scientific">Shimia litoralis</name>
    <dbReference type="NCBI Taxonomy" id="420403"/>
    <lineage>
        <taxon>Bacteria</taxon>
        <taxon>Pseudomonadati</taxon>
        <taxon>Pseudomonadota</taxon>
        <taxon>Alphaproteobacteria</taxon>
        <taxon>Rhodobacterales</taxon>
        <taxon>Roseobacteraceae</taxon>
    </lineage>
</organism>
<keyword evidence="4" id="KW-1185">Reference proteome</keyword>
<dbReference type="OrthoDB" id="9805754at2"/>
<accession>A0A4V6F1S2</accession>
<dbReference type="EMBL" id="SULI01000011">
    <property type="protein sequence ID" value="TKZ20521.1"/>
    <property type="molecule type" value="Genomic_DNA"/>
</dbReference>
<evidence type="ECO:0000313" key="4">
    <source>
        <dbReference type="Proteomes" id="UP000306575"/>
    </source>
</evidence>
<comment type="caution">
    <text evidence="3">The sequence shown here is derived from an EMBL/GenBank/DDBJ whole genome shotgun (WGS) entry which is preliminary data.</text>
</comment>
<dbReference type="Proteomes" id="UP000306575">
    <property type="component" value="Unassembled WGS sequence"/>
</dbReference>
<evidence type="ECO:0000313" key="3">
    <source>
        <dbReference type="EMBL" id="TKZ20521.1"/>
    </source>
</evidence>
<dbReference type="GO" id="GO:0004735">
    <property type="term" value="F:pyrroline-5-carboxylate reductase activity"/>
    <property type="evidence" value="ECO:0007669"/>
    <property type="project" value="TreeGrafter"/>
</dbReference>
<gene>
    <name evidence="3" type="ORF">FAP39_10555</name>
</gene>
<name>A0A4V6F1S2_9RHOB</name>
<dbReference type="AlphaFoldDB" id="A0A4V6F1S2"/>
<proteinExistence type="inferred from homology"/>
<dbReference type="SUPFAM" id="SSF51735">
    <property type="entry name" value="NAD(P)-binding Rossmann-fold domains"/>
    <property type="match status" value="1"/>
</dbReference>
<evidence type="ECO:0000256" key="1">
    <source>
        <dbReference type="ARBA" id="ARBA00005525"/>
    </source>
</evidence>
<dbReference type="InterPro" id="IPR036291">
    <property type="entry name" value="NAD(P)-bd_dom_sf"/>
</dbReference>
<comment type="similarity">
    <text evidence="1">Belongs to the pyrroline-5-carboxylate reductase family.</text>
</comment>
<dbReference type="PANTHER" id="PTHR11645:SF13">
    <property type="entry name" value="PYRROLINE-5-CARBOXYLATE REDUCTASE CATALYTIC N-TERMINAL DOMAIN-CONTAINING PROTEIN"/>
    <property type="match status" value="1"/>
</dbReference>
<dbReference type="InterPro" id="IPR028939">
    <property type="entry name" value="P5C_Rdtase_cat_N"/>
</dbReference>
<dbReference type="PANTHER" id="PTHR11645">
    <property type="entry name" value="PYRROLINE-5-CARBOXYLATE REDUCTASE"/>
    <property type="match status" value="1"/>
</dbReference>
<protein>
    <submittedName>
        <fullName evidence="3">Pyrroline-5-carboxylate reductase</fullName>
    </submittedName>
</protein>
<feature type="domain" description="Pyrroline-5-carboxylate reductase catalytic N-terminal" evidence="2">
    <location>
        <begin position="2"/>
        <end position="91"/>
    </location>
</feature>
<dbReference type="Gene3D" id="3.40.50.720">
    <property type="entry name" value="NAD(P)-binding Rossmann-like Domain"/>
    <property type="match status" value="1"/>
</dbReference>
<dbReference type="RefSeq" id="WP_138016366.1">
    <property type="nucleotide sequence ID" value="NZ_SULI01000011.1"/>
</dbReference>
<reference evidence="3 4" key="1">
    <citation type="submission" date="2019-04" db="EMBL/GenBank/DDBJ databases">
        <title>Genome sequence of Pelagicola litoralis CL-ES2.</title>
        <authorList>
            <person name="Cao J."/>
        </authorList>
    </citation>
    <scope>NUCLEOTIDE SEQUENCE [LARGE SCALE GENOMIC DNA]</scope>
    <source>
        <strain evidence="3 4">CL-ES2</strain>
    </source>
</reference>